<dbReference type="Proteomes" id="UP000001508">
    <property type="component" value="Chromosome"/>
</dbReference>
<gene>
    <name evidence="10" type="primary">gpmI</name>
    <name evidence="16" type="ordered locus">DaAHT2_0641</name>
</gene>
<dbReference type="GO" id="GO:0005737">
    <property type="term" value="C:cytoplasm"/>
    <property type="evidence" value="ECO:0007669"/>
    <property type="project" value="InterPro"/>
</dbReference>
<dbReference type="FunCoup" id="D6Z192">
    <property type="interactions" value="347"/>
</dbReference>
<dbReference type="KEGG" id="dak:DaAHT2_0641"/>
<feature type="binding site" evidence="10 13">
    <location>
        <position position="428"/>
    </location>
    <ligand>
        <name>Mn(2+)</name>
        <dbReference type="ChEBI" id="CHEBI:29035"/>
        <label>1</label>
    </ligand>
</feature>
<keyword evidence="6 10" id="KW-0324">Glycolysis</keyword>
<evidence type="ECO:0000256" key="10">
    <source>
        <dbReference type="HAMAP-Rule" id="MF_01038"/>
    </source>
</evidence>
<reference evidence="17" key="1">
    <citation type="submission" date="2010-02" db="EMBL/GenBank/DDBJ databases">
        <title>Complete sequence of Desulfurivibrio alkaliphilus AHT2.</title>
        <authorList>
            <consortium name="US DOE Joint Genome Institute"/>
            <person name="Pitluck S."/>
            <person name="Chertkov O."/>
            <person name="Detter J.C."/>
            <person name="Han C."/>
            <person name="Tapia R."/>
            <person name="Larimer F."/>
            <person name="Land M."/>
            <person name="Hauser L."/>
            <person name="Kyrpides N."/>
            <person name="Mikhailova N."/>
            <person name="Sorokin D.Y."/>
            <person name="Muyzer G."/>
            <person name="Woyke T."/>
        </authorList>
    </citation>
    <scope>NUCLEOTIDE SEQUENCE [LARGE SCALE GENOMIC DNA]</scope>
    <source>
        <strain evidence="17">DSM 19089 / UNIQEM U267 / AHT2</strain>
    </source>
</reference>
<dbReference type="GO" id="GO:0006007">
    <property type="term" value="P:glucose catabolic process"/>
    <property type="evidence" value="ECO:0007669"/>
    <property type="project" value="InterPro"/>
</dbReference>
<feature type="binding site" evidence="10 12">
    <location>
        <position position="189"/>
    </location>
    <ligand>
        <name>substrate</name>
    </ligand>
</feature>
<evidence type="ECO:0000256" key="1">
    <source>
        <dbReference type="ARBA" id="ARBA00000370"/>
    </source>
</evidence>
<feature type="binding site" evidence="10 13">
    <location>
        <position position="465"/>
    </location>
    <ligand>
        <name>Mn(2+)</name>
        <dbReference type="ChEBI" id="CHEBI:29035"/>
        <label>2</label>
    </ligand>
</feature>
<dbReference type="AlphaFoldDB" id="D6Z192"/>
<dbReference type="PIRSF" id="PIRSF001492">
    <property type="entry name" value="IPGAM"/>
    <property type="match status" value="1"/>
</dbReference>
<dbReference type="HAMAP" id="MF_01038">
    <property type="entry name" value="GpmI"/>
    <property type="match status" value="1"/>
</dbReference>
<dbReference type="eggNOG" id="COG0696">
    <property type="taxonomic scope" value="Bacteria"/>
</dbReference>
<dbReference type="PANTHER" id="PTHR31637">
    <property type="entry name" value="2,3-BISPHOSPHOGLYCERATE-INDEPENDENT PHOSPHOGLYCERATE MUTASE"/>
    <property type="match status" value="1"/>
</dbReference>
<sequence length="537" mass="58243">MSSRIRPVMLAILDGWGEAPAGPGNAVHLARTPNMDRWRQEYPFTTLAAHNGAVGLPEGQMGNSEVGHLNIGAGRIVYQDFTRIGLSVHNGEFFANQTLNQVIDQVQAAGGALHLMGLLSDGGVHSHLDHLVALLELAARRGLHKDKVLVHAFMDGRDTPPDGGRGYMQTLLAAMERLGVGRVATVCGRYYAMDRDRRWDRVQLAWGAVVDGQGQFTAADPLAAVTEAYGRGETDEFIKPTVIRKSAADVDAPLLNDGDGVIFFNFRADRARQLTTALTRDDFDGFPRPRRPRLSGFATMTRYEKDFDLPVAFPPQQLHRILGEEVSRHGLCQLRIAETEKYAHVTYFFNGGREEPFADEERALIPSNREVATYDLKPEMSAPQVTEELLRRLRGGENKAGENTTDAAAAPPYALVILNFANGDMVGHSGVLPAAIKACETVDHCIGQVVEAFTEAGGIVLITADHGNAEEMLAPNGGPITAHSCNPVPLILIDPQAAPGTYKLRLDGSLPNLAPTILELMGLPVPDEMDSGSLLEK</sequence>
<comment type="subunit">
    <text evidence="10">Monomer.</text>
</comment>
<evidence type="ECO:0000256" key="8">
    <source>
        <dbReference type="ARBA" id="ARBA00023235"/>
    </source>
</evidence>
<proteinExistence type="inferred from homology"/>
<keyword evidence="7 10" id="KW-0464">Manganese</keyword>
<name>D6Z192_DESAT</name>
<evidence type="ECO:0000256" key="11">
    <source>
        <dbReference type="PIRSR" id="PIRSR001492-1"/>
    </source>
</evidence>
<dbReference type="Pfam" id="PF01676">
    <property type="entry name" value="Metalloenzyme"/>
    <property type="match status" value="1"/>
</dbReference>
<dbReference type="GO" id="GO:0004619">
    <property type="term" value="F:phosphoglycerate mutase activity"/>
    <property type="evidence" value="ECO:0007669"/>
    <property type="project" value="UniProtKB-UniRule"/>
</dbReference>
<feature type="binding site" evidence="10 12">
    <location>
        <begin position="267"/>
        <end position="270"/>
    </location>
    <ligand>
        <name>substrate</name>
    </ligand>
</feature>
<keyword evidence="5 10" id="KW-0479">Metal-binding</keyword>
<comment type="cofactor">
    <cofactor evidence="10">
        <name>Mn(2+)</name>
        <dbReference type="ChEBI" id="CHEBI:29035"/>
    </cofactor>
    <text evidence="10">Binds 2 manganese ions per subunit.</text>
</comment>
<evidence type="ECO:0000256" key="5">
    <source>
        <dbReference type="ARBA" id="ARBA00022723"/>
    </source>
</evidence>
<feature type="binding site" evidence="10 13">
    <location>
        <position position="424"/>
    </location>
    <ligand>
        <name>Mn(2+)</name>
        <dbReference type="ChEBI" id="CHEBI:29035"/>
        <label>1</label>
    </ligand>
</feature>
<evidence type="ECO:0000256" key="7">
    <source>
        <dbReference type="ARBA" id="ARBA00023211"/>
    </source>
</evidence>
<keyword evidence="8 10" id="KW-0413">Isomerase</keyword>
<dbReference type="InterPro" id="IPR005995">
    <property type="entry name" value="Pgm_bpd_ind"/>
</dbReference>
<dbReference type="GO" id="GO:0030145">
    <property type="term" value="F:manganese ion binding"/>
    <property type="evidence" value="ECO:0007669"/>
    <property type="project" value="UniProtKB-UniRule"/>
</dbReference>
<comment type="pathway">
    <text evidence="2 10">Carbohydrate degradation; glycolysis; pyruvate from D-glyceraldehyde 3-phosphate: step 3/5.</text>
</comment>
<dbReference type="EMBL" id="CP001940">
    <property type="protein sequence ID" value="ADH85347.1"/>
    <property type="molecule type" value="Genomic_DNA"/>
</dbReference>
<comment type="catalytic activity">
    <reaction evidence="1 10">
        <text>(2R)-2-phosphoglycerate = (2R)-3-phosphoglycerate</text>
        <dbReference type="Rhea" id="RHEA:15901"/>
        <dbReference type="ChEBI" id="CHEBI:58272"/>
        <dbReference type="ChEBI" id="CHEBI:58289"/>
        <dbReference type="EC" id="5.4.2.12"/>
    </reaction>
</comment>
<feature type="binding site" evidence="10 12">
    <location>
        <position position="195"/>
    </location>
    <ligand>
        <name>substrate</name>
    </ligand>
</feature>
<dbReference type="EC" id="5.4.2.12" evidence="4 10"/>
<dbReference type="InterPro" id="IPR006124">
    <property type="entry name" value="Metalloenzyme"/>
</dbReference>
<evidence type="ECO:0000256" key="9">
    <source>
        <dbReference type="ARBA" id="ARBA00071648"/>
    </source>
</evidence>
<feature type="binding site" evidence="10 13">
    <location>
        <position position="14"/>
    </location>
    <ligand>
        <name>Mn(2+)</name>
        <dbReference type="ChEBI" id="CHEBI:29035"/>
        <label>2</label>
    </ligand>
</feature>
<feature type="domain" description="Metalloenzyme" evidence="14">
    <location>
        <begin position="7"/>
        <end position="523"/>
    </location>
</feature>
<accession>D6Z192</accession>
<dbReference type="HOGENOM" id="CLU_026099_2_0_7"/>
<evidence type="ECO:0000313" key="17">
    <source>
        <dbReference type="Proteomes" id="UP000001508"/>
    </source>
</evidence>
<dbReference type="FunFam" id="3.40.1450.10:FF:000001">
    <property type="entry name" value="2,3-bisphosphoglycerate-independent phosphoglycerate mutase"/>
    <property type="match status" value="1"/>
</dbReference>
<dbReference type="InParanoid" id="D6Z192"/>
<comment type="similarity">
    <text evidence="3 10">Belongs to the BPG-independent phosphoglycerate mutase family.</text>
</comment>
<evidence type="ECO:0000256" key="2">
    <source>
        <dbReference type="ARBA" id="ARBA00004798"/>
    </source>
</evidence>
<dbReference type="NCBIfam" id="TIGR01307">
    <property type="entry name" value="pgm_bpd_ind"/>
    <property type="match status" value="1"/>
</dbReference>
<comment type="function">
    <text evidence="10">Catalyzes the interconversion of 2-phosphoglycerate and 3-phosphoglycerate.</text>
</comment>
<feature type="binding site" evidence="10 12">
    <location>
        <position position="125"/>
    </location>
    <ligand>
        <name>substrate</name>
    </ligand>
</feature>
<feature type="binding site" evidence="10 13">
    <location>
        <position position="466"/>
    </location>
    <ligand>
        <name>Mn(2+)</name>
        <dbReference type="ChEBI" id="CHEBI:29035"/>
        <label>2</label>
    </ligand>
</feature>
<dbReference type="UniPathway" id="UPA00109">
    <property type="reaction ID" value="UER00186"/>
</dbReference>
<keyword evidence="17" id="KW-1185">Reference proteome</keyword>
<evidence type="ECO:0000256" key="13">
    <source>
        <dbReference type="PIRSR" id="PIRSR001492-3"/>
    </source>
</evidence>
<evidence type="ECO:0000259" key="14">
    <source>
        <dbReference type="Pfam" id="PF01676"/>
    </source>
</evidence>
<feature type="binding site" evidence="10 12">
    <location>
        <position position="341"/>
    </location>
    <ligand>
        <name>substrate</name>
    </ligand>
</feature>
<dbReference type="RefSeq" id="WP_013162878.1">
    <property type="nucleotide sequence ID" value="NC_014216.1"/>
</dbReference>
<evidence type="ECO:0000256" key="3">
    <source>
        <dbReference type="ARBA" id="ARBA00008819"/>
    </source>
</evidence>
<dbReference type="STRING" id="589865.DaAHT2_0641"/>
<dbReference type="Gene3D" id="3.40.1450.10">
    <property type="entry name" value="BPG-independent phosphoglycerate mutase, domain B"/>
    <property type="match status" value="1"/>
</dbReference>
<feature type="binding site" evidence="10 12">
    <location>
        <begin position="157"/>
        <end position="158"/>
    </location>
    <ligand>
        <name>substrate</name>
    </ligand>
</feature>
<feature type="binding site" evidence="10 13">
    <location>
        <position position="483"/>
    </location>
    <ligand>
        <name>Mn(2+)</name>
        <dbReference type="ChEBI" id="CHEBI:29035"/>
        <label>1</label>
    </ligand>
</feature>
<organism evidence="16 17">
    <name type="scientific">Desulfurivibrio alkaliphilus (strain DSM 19089 / UNIQEM U267 / AHT2)</name>
    <dbReference type="NCBI Taxonomy" id="589865"/>
    <lineage>
        <taxon>Bacteria</taxon>
        <taxon>Pseudomonadati</taxon>
        <taxon>Thermodesulfobacteriota</taxon>
        <taxon>Desulfobulbia</taxon>
        <taxon>Desulfobulbales</taxon>
        <taxon>Desulfobulbaceae</taxon>
        <taxon>Desulfurivibrio</taxon>
    </lineage>
</organism>
<dbReference type="InterPro" id="IPR011258">
    <property type="entry name" value="BPG-indep_PGM_N"/>
</dbReference>
<dbReference type="SUPFAM" id="SSF53649">
    <property type="entry name" value="Alkaline phosphatase-like"/>
    <property type="match status" value="1"/>
</dbReference>
<evidence type="ECO:0000256" key="4">
    <source>
        <dbReference type="ARBA" id="ARBA00012026"/>
    </source>
</evidence>
<evidence type="ECO:0000256" key="6">
    <source>
        <dbReference type="ARBA" id="ARBA00023152"/>
    </source>
</evidence>
<evidence type="ECO:0000313" key="16">
    <source>
        <dbReference type="EMBL" id="ADH85347.1"/>
    </source>
</evidence>
<feature type="active site" description="Phosphoserine intermediate" evidence="10 11">
    <location>
        <position position="64"/>
    </location>
</feature>
<dbReference type="Gene3D" id="3.40.720.10">
    <property type="entry name" value="Alkaline Phosphatase, subunit A"/>
    <property type="match status" value="1"/>
</dbReference>
<dbReference type="InterPro" id="IPR017850">
    <property type="entry name" value="Alkaline_phosphatase_core_sf"/>
</dbReference>
<dbReference type="SUPFAM" id="SSF64158">
    <property type="entry name" value="2,3-Bisphosphoglycerate-independent phosphoglycerate mutase, substrate-binding domain"/>
    <property type="match status" value="1"/>
</dbReference>
<evidence type="ECO:0000256" key="12">
    <source>
        <dbReference type="PIRSR" id="PIRSR001492-2"/>
    </source>
</evidence>
<evidence type="ECO:0000259" key="15">
    <source>
        <dbReference type="Pfam" id="PF06415"/>
    </source>
</evidence>
<feature type="binding site" evidence="10 13">
    <location>
        <position position="64"/>
    </location>
    <ligand>
        <name>Mn(2+)</name>
        <dbReference type="ChEBI" id="CHEBI:29035"/>
        <label>2</label>
    </ligand>
</feature>
<feature type="domain" description="BPG-independent PGAM N-terminal" evidence="15">
    <location>
        <begin position="86"/>
        <end position="305"/>
    </location>
</feature>
<dbReference type="InterPro" id="IPR036646">
    <property type="entry name" value="PGAM_B_sf"/>
</dbReference>
<dbReference type="OrthoDB" id="9800863at2"/>
<dbReference type="Pfam" id="PF06415">
    <property type="entry name" value="iPGM_N"/>
    <property type="match status" value="1"/>
</dbReference>
<protein>
    <recommendedName>
        <fullName evidence="9 10">2,3-bisphosphoglycerate-independent phosphoglycerate mutase</fullName>
        <shortName evidence="10">BPG-independent PGAM</shortName>
        <shortName evidence="10">Phosphoglyceromutase</shortName>
        <shortName evidence="10">iPGM</shortName>
        <ecNumber evidence="4 10">5.4.2.12</ecNumber>
    </recommendedName>
</protein>
<dbReference type="CDD" id="cd16010">
    <property type="entry name" value="iPGM"/>
    <property type="match status" value="1"/>
</dbReference>
<dbReference type="PANTHER" id="PTHR31637:SF0">
    <property type="entry name" value="2,3-BISPHOSPHOGLYCERATE-INDEPENDENT PHOSPHOGLYCERATE MUTASE"/>
    <property type="match status" value="1"/>
</dbReference>
<dbReference type="GO" id="GO:0006096">
    <property type="term" value="P:glycolytic process"/>
    <property type="evidence" value="ECO:0007669"/>
    <property type="project" value="UniProtKB-UniRule"/>
</dbReference>